<evidence type="ECO:0000313" key="2">
    <source>
        <dbReference type="EMBL" id="OHX50784.1"/>
    </source>
</evidence>
<evidence type="ECO:0000313" key="3">
    <source>
        <dbReference type="Proteomes" id="UP000180194"/>
    </source>
</evidence>
<keyword evidence="1" id="KW-0812">Transmembrane</keyword>
<dbReference type="Proteomes" id="UP000180194">
    <property type="component" value="Unassembled WGS sequence"/>
</dbReference>
<evidence type="ECO:0008006" key="4">
    <source>
        <dbReference type="Google" id="ProtNLM"/>
    </source>
</evidence>
<keyword evidence="1" id="KW-1133">Transmembrane helix</keyword>
<gene>
    <name evidence="2" type="ORF">BBV17_07130</name>
</gene>
<accession>A0ABX3D065</accession>
<proteinExistence type="predicted"/>
<name>A0ABX3D065_9BACI</name>
<comment type="caution">
    <text evidence="2">The sequence shown here is derived from an EMBL/GenBank/DDBJ whole genome shotgun (WGS) entry which is preliminary data.</text>
</comment>
<keyword evidence="3" id="KW-1185">Reference proteome</keyword>
<keyword evidence="1" id="KW-0472">Membrane</keyword>
<sequence>MADFLLMFILVIPIYGVLIWSYFDPEESLLWGKRWMYKEEPEIAEGAICYTKMMSLVSMIVLTVIYAFGLF</sequence>
<dbReference type="RefSeq" id="WP_071155619.1">
    <property type="nucleotide sequence ID" value="NZ_CANMJI010000001.1"/>
</dbReference>
<dbReference type="EMBL" id="MBRJ01000004">
    <property type="protein sequence ID" value="OHX50784.1"/>
    <property type="molecule type" value="Genomic_DNA"/>
</dbReference>
<feature type="transmembrane region" description="Helical" evidence="1">
    <location>
        <begin position="43"/>
        <end position="68"/>
    </location>
</feature>
<protein>
    <recommendedName>
        <fullName evidence="4">Selenocysteine lyase</fullName>
    </recommendedName>
</protein>
<reference evidence="2 3" key="1">
    <citation type="submission" date="2016-07" db="EMBL/GenBank/DDBJ databases">
        <title>Bacillus oceanisediminis whole genome.</title>
        <authorList>
            <person name="Pal Y."/>
            <person name="Verma A."/>
            <person name="Mual P."/>
            <person name="Srinivasan K."/>
        </authorList>
    </citation>
    <scope>NUCLEOTIDE SEQUENCE [LARGE SCALE GENOMIC DNA]</scope>
    <source>
        <strain evidence="2 3">Bhandara28</strain>
    </source>
</reference>
<feature type="transmembrane region" description="Helical" evidence="1">
    <location>
        <begin position="5"/>
        <end position="23"/>
    </location>
</feature>
<organism evidence="2 3">
    <name type="scientific">Cytobacillus oceanisediminis</name>
    <dbReference type="NCBI Taxonomy" id="665099"/>
    <lineage>
        <taxon>Bacteria</taxon>
        <taxon>Bacillati</taxon>
        <taxon>Bacillota</taxon>
        <taxon>Bacilli</taxon>
        <taxon>Bacillales</taxon>
        <taxon>Bacillaceae</taxon>
        <taxon>Cytobacillus</taxon>
    </lineage>
</organism>
<evidence type="ECO:0000256" key="1">
    <source>
        <dbReference type="SAM" id="Phobius"/>
    </source>
</evidence>